<organism evidence="2">
    <name type="scientific">viral metagenome</name>
    <dbReference type="NCBI Taxonomy" id="1070528"/>
    <lineage>
        <taxon>unclassified sequences</taxon>
        <taxon>metagenomes</taxon>
        <taxon>organismal metagenomes</taxon>
    </lineage>
</organism>
<reference evidence="2" key="1">
    <citation type="submission" date="2020-03" db="EMBL/GenBank/DDBJ databases">
        <title>The deep terrestrial virosphere.</title>
        <authorList>
            <person name="Holmfeldt K."/>
            <person name="Nilsson E."/>
            <person name="Simone D."/>
            <person name="Lopez-Fernandez M."/>
            <person name="Wu X."/>
            <person name="de Brujin I."/>
            <person name="Lundin D."/>
            <person name="Andersson A."/>
            <person name="Bertilsson S."/>
            <person name="Dopson M."/>
        </authorList>
    </citation>
    <scope>NUCLEOTIDE SEQUENCE</scope>
    <source>
        <strain evidence="2">MM415B03018</strain>
    </source>
</reference>
<dbReference type="AlphaFoldDB" id="A0A6M3L0Y9"/>
<name>A0A6M3L0Y9_9ZZZZ</name>
<evidence type="ECO:0000256" key="1">
    <source>
        <dbReference type="SAM" id="MobiDB-lite"/>
    </source>
</evidence>
<proteinExistence type="predicted"/>
<evidence type="ECO:0000313" key="2">
    <source>
        <dbReference type="EMBL" id="QJA87324.1"/>
    </source>
</evidence>
<sequence length="92" mass="10210">MTYATEFLGKEPLIPLSDFPTIQGRAAGSFPPATAKHEDLLEPLPQETGGLRLIPRQDRTKPLVAVYAGRLWKLYENQWHPIQPSLAGESKG</sequence>
<accession>A0A6M3L0Y9</accession>
<feature type="region of interest" description="Disordered" evidence="1">
    <location>
        <begin position="25"/>
        <end position="44"/>
    </location>
</feature>
<protein>
    <submittedName>
        <fullName evidence="2">Uncharacterized protein</fullName>
    </submittedName>
</protein>
<gene>
    <name evidence="2" type="ORF">MM415B03018_0009</name>
</gene>
<dbReference type="EMBL" id="MT142697">
    <property type="protein sequence ID" value="QJA87324.1"/>
    <property type="molecule type" value="Genomic_DNA"/>
</dbReference>